<dbReference type="AlphaFoldDB" id="A0A9D3VS29"/>
<evidence type="ECO:0000313" key="2">
    <source>
        <dbReference type="EMBL" id="KAH1091745.1"/>
    </source>
</evidence>
<evidence type="ECO:0000256" key="1">
    <source>
        <dbReference type="SAM" id="SignalP"/>
    </source>
</evidence>
<feature type="non-terminal residue" evidence="2">
    <location>
        <position position="1"/>
    </location>
</feature>
<reference evidence="2 3" key="1">
    <citation type="journal article" date="2021" name="Plant Biotechnol. J.">
        <title>Multi-omics assisted identification of the key and species-specific regulatory components of drought-tolerant mechanisms in Gossypium stocksii.</title>
        <authorList>
            <person name="Yu D."/>
            <person name="Ke L."/>
            <person name="Zhang D."/>
            <person name="Wu Y."/>
            <person name="Sun Y."/>
            <person name="Mei J."/>
            <person name="Sun J."/>
            <person name="Sun Y."/>
        </authorList>
    </citation>
    <scope>NUCLEOTIDE SEQUENCE [LARGE SCALE GENOMIC DNA]</scope>
    <source>
        <strain evidence="3">cv. E1</strain>
        <tissue evidence="2">Leaf</tissue>
    </source>
</reference>
<sequence>CCRKKIAGALKLLPHIVVVAVTSLSLQGVCRSKSRPPCRFFFSPLHRNFSELLGKDTTSRKRTRSSKTTHENLIVINEEVKERFDSIFKHQPMILKKGFNLRSNDLMVVPVPIRKIIDAL</sequence>
<dbReference type="Proteomes" id="UP000828251">
    <property type="component" value="Unassembled WGS sequence"/>
</dbReference>
<accession>A0A9D3VS29</accession>
<dbReference type="EMBL" id="JAIQCV010000006">
    <property type="protein sequence ID" value="KAH1091745.1"/>
    <property type="molecule type" value="Genomic_DNA"/>
</dbReference>
<keyword evidence="3" id="KW-1185">Reference proteome</keyword>
<comment type="caution">
    <text evidence="2">The sequence shown here is derived from an EMBL/GenBank/DDBJ whole genome shotgun (WGS) entry which is preliminary data.</text>
</comment>
<keyword evidence="1" id="KW-0732">Signal</keyword>
<feature type="chain" id="PRO_5038680195" evidence="1">
    <location>
        <begin position="33"/>
        <end position="120"/>
    </location>
</feature>
<proteinExistence type="predicted"/>
<name>A0A9D3VS29_9ROSI</name>
<feature type="signal peptide" evidence="1">
    <location>
        <begin position="1"/>
        <end position="32"/>
    </location>
</feature>
<gene>
    <name evidence="2" type="ORF">J1N35_019002</name>
</gene>
<feature type="non-terminal residue" evidence="2">
    <location>
        <position position="120"/>
    </location>
</feature>
<evidence type="ECO:0000313" key="3">
    <source>
        <dbReference type="Proteomes" id="UP000828251"/>
    </source>
</evidence>
<protein>
    <submittedName>
        <fullName evidence="2">Uncharacterized protein</fullName>
    </submittedName>
</protein>
<organism evidence="2 3">
    <name type="scientific">Gossypium stocksii</name>
    <dbReference type="NCBI Taxonomy" id="47602"/>
    <lineage>
        <taxon>Eukaryota</taxon>
        <taxon>Viridiplantae</taxon>
        <taxon>Streptophyta</taxon>
        <taxon>Embryophyta</taxon>
        <taxon>Tracheophyta</taxon>
        <taxon>Spermatophyta</taxon>
        <taxon>Magnoliopsida</taxon>
        <taxon>eudicotyledons</taxon>
        <taxon>Gunneridae</taxon>
        <taxon>Pentapetalae</taxon>
        <taxon>rosids</taxon>
        <taxon>malvids</taxon>
        <taxon>Malvales</taxon>
        <taxon>Malvaceae</taxon>
        <taxon>Malvoideae</taxon>
        <taxon>Gossypium</taxon>
    </lineage>
</organism>